<evidence type="ECO:0000256" key="6">
    <source>
        <dbReference type="ARBA" id="ARBA00022777"/>
    </source>
</evidence>
<keyword evidence="5" id="KW-0547">Nucleotide-binding</keyword>
<dbReference type="SMART" id="SM00388">
    <property type="entry name" value="HisKA"/>
    <property type="match status" value="1"/>
</dbReference>
<dbReference type="GO" id="GO:0000155">
    <property type="term" value="F:phosphorelay sensor kinase activity"/>
    <property type="evidence" value="ECO:0007669"/>
    <property type="project" value="InterPro"/>
</dbReference>
<gene>
    <name evidence="11" type="ORF">SAMN05444001_102185</name>
</gene>
<organism evidence="11 12">
    <name type="scientific">Parabacteroides chinchillae</name>
    <dbReference type="NCBI Taxonomy" id="871327"/>
    <lineage>
        <taxon>Bacteria</taxon>
        <taxon>Pseudomonadati</taxon>
        <taxon>Bacteroidota</taxon>
        <taxon>Bacteroidia</taxon>
        <taxon>Bacteroidales</taxon>
        <taxon>Tannerellaceae</taxon>
        <taxon>Parabacteroides</taxon>
    </lineage>
</organism>
<dbReference type="RefSeq" id="WP_103982461.1">
    <property type="nucleotide sequence ID" value="NZ_FNVS01000002.1"/>
</dbReference>
<dbReference type="InterPro" id="IPR050351">
    <property type="entry name" value="BphY/WalK/GraS-like"/>
</dbReference>
<evidence type="ECO:0000256" key="7">
    <source>
        <dbReference type="ARBA" id="ARBA00022840"/>
    </source>
</evidence>
<dbReference type="PANTHER" id="PTHR42878">
    <property type="entry name" value="TWO-COMPONENT HISTIDINE KINASE"/>
    <property type="match status" value="1"/>
</dbReference>
<keyword evidence="6 11" id="KW-0418">Kinase</keyword>
<evidence type="ECO:0000256" key="3">
    <source>
        <dbReference type="ARBA" id="ARBA00022553"/>
    </source>
</evidence>
<evidence type="ECO:0000313" key="12">
    <source>
        <dbReference type="Proteomes" id="UP000236725"/>
    </source>
</evidence>
<dbReference type="InterPro" id="IPR003661">
    <property type="entry name" value="HisK_dim/P_dom"/>
</dbReference>
<dbReference type="EC" id="2.7.13.3" evidence="2"/>
<dbReference type="PANTHER" id="PTHR42878:SF7">
    <property type="entry name" value="SENSOR HISTIDINE KINASE GLRK"/>
    <property type="match status" value="1"/>
</dbReference>
<evidence type="ECO:0000256" key="9">
    <source>
        <dbReference type="SAM" id="Phobius"/>
    </source>
</evidence>
<dbReference type="Gene3D" id="3.30.565.10">
    <property type="entry name" value="Histidine kinase-like ATPase, C-terminal domain"/>
    <property type="match status" value="1"/>
</dbReference>
<dbReference type="GO" id="GO:0007234">
    <property type="term" value="P:osmosensory signaling via phosphorelay pathway"/>
    <property type="evidence" value="ECO:0007669"/>
    <property type="project" value="TreeGrafter"/>
</dbReference>
<dbReference type="CDD" id="cd00082">
    <property type="entry name" value="HisKA"/>
    <property type="match status" value="1"/>
</dbReference>
<evidence type="ECO:0000256" key="1">
    <source>
        <dbReference type="ARBA" id="ARBA00000085"/>
    </source>
</evidence>
<keyword evidence="12" id="KW-1185">Reference proteome</keyword>
<dbReference type="InterPro" id="IPR003594">
    <property type="entry name" value="HATPase_dom"/>
</dbReference>
<sequence>MKIGNKITLFYTAITVGIIMLVVVVFYFVSANYITRLYYSYLTEKAYATAAKHWEKDEVDTDSYARIQQHYEETLPVATEILLNADSIADTHTTLERYLSEKEIKELYNGEVINFSHDFKVGTAVYYPDNEGNFIILVISNNQYGSEIQKRIGGLLLILLLIGIILIYLVGKLYAIRMVDRIDAAYQSEKSFIGSASHELNNPLTAIQGECEISLLKERTPEEYQAALERIAAETKRIITLMKHLLFLSHGDKEIVKNARENIPLADFLMRFVDGRIGFCTDNFAYTFQANPYLLKIAISNLLNNACKYSKDTPVEMRLNGAILEITDQGIGIPAEEIKRIYQPFYRASNTREYAGHGIGLSLSMRILTTYGAKVDIISEEEKGTTVRIEFP</sequence>
<dbReference type="PROSITE" id="PS50109">
    <property type="entry name" value="HIS_KIN"/>
    <property type="match status" value="1"/>
</dbReference>
<comment type="catalytic activity">
    <reaction evidence="1">
        <text>ATP + protein L-histidine = ADP + protein N-phospho-L-histidine.</text>
        <dbReference type="EC" id="2.7.13.3"/>
    </reaction>
</comment>
<dbReference type="PRINTS" id="PR00344">
    <property type="entry name" value="BCTRLSENSOR"/>
</dbReference>
<dbReference type="SMART" id="SM00387">
    <property type="entry name" value="HATPase_c"/>
    <property type="match status" value="1"/>
</dbReference>
<dbReference type="CDD" id="cd00075">
    <property type="entry name" value="HATPase"/>
    <property type="match status" value="1"/>
</dbReference>
<reference evidence="11 12" key="1">
    <citation type="submission" date="2016-10" db="EMBL/GenBank/DDBJ databases">
        <authorList>
            <person name="Varghese N."/>
            <person name="Submissions S."/>
        </authorList>
    </citation>
    <scope>NUCLEOTIDE SEQUENCE [LARGE SCALE GENOMIC DNA]</scope>
    <source>
        <strain evidence="11 12">DSM 29073</strain>
    </source>
</reference>
<accession>A0A8G2BUF7</accession>
<dbReference type="AlphaFoldDB" id="A0A8G2BUF7"/>
<evidence type="ECO:0000259" key="10">
    <source>
        <dbReference type="PROSITE" id="PS50109"/>
    </source>
</evidence>
<dbReference type="Gene3D" id="1.10.287.130">
    <property type="match status" value="1"/>
</dbReference>
<evidence type="ECO:0000256" key="8">
    <source>
        <dbReference type="ARBA" id="ARBA00023012"/>
    </source>
</evidence>
<name>A0A8G2BUF7_9BACT</name>
<feature type="transmembrane region" description="Helical" evidence="9">
    <location>
        <begin position="152"/>
        <end position="171"/>
    </location>
</feature>
<evidence type="ECO:0000256" key="5">
    <source>
        <dbReference type="ARBA" id="ARBA00022741"/>
    </source>
</evidence>
<keyword evidence="9" id="KW-1133">Transmembrane helix</keyword>
<evidence type="ECO:0000256" key="2">
    <source>
        <dbReference type="ARBA" id="ARBA00012438"/>
    </source>
</evidence>
<evidence type="ECO:0000256" key="4">
    <source>
        <dbReference type="ARBA" id="ARBA00022679"/>
    </source>
</evidence>
<dbReference type="InterPro" id="IPR004358">
    <property type="entry name" value="Sig_transdc_His_kin-like_C"/>
</dbReference>
<keyword evidence="4" id="KW-0808">Transferase</keyword>
<dbReference type="EMBL" id="FNVS01000002">
    <property type="protein sequence ID" value="SEF54597.1"/>
    <property type="molecule type" value="Genomic_DNA"/>
</dbReference>
<dbReference type="GO" id="GO:0030295">
    <property type="term" value="F:protein kinase activator activity"/>
    <property type="evidence" value="ECO:0007669"/>
    <property type="project" value="TreeGrafter"/>
</dbReference>
<evidence type="ECO:0000313" key="11">
    <source>
        <dbReference type="EMBL" id="SEF54597.1"/>
    </source>
</evidence>
<dbReference type="InterPro" id="IPR036097">
    <property type="entry name" value="HisK_dim/P_sf"/>
</dbReference>
<dbReference type="InterPro" id="IPR036890">
    <property type="entry name" value="HATPase_C_sf"/>
</dbReference>
<dbReference type="SUPFAM" id="SSF47384">
    <property type="entry name" value="Homodimeric domain of signal transducing histidine kinase"/>
    <property type="match status" value="1"/>
</dbReference>
<dbReference type="GO" id="GO:0000156">
    <property type="term" value="F:phosphorelay response regulator activity"/>
    <property type="evidence" value="ECO:0007669"/>
    <property type="project" value="TreeGrafter"/>
</dbReference>
<dbReference type="GO" id="GO:0005524">
    <property type="term" value="F:ATP binding"/>
    <property type="evidence" value="ECO:0007669"/>
    <property type="project" value="UniProtKB-KW"/>
</dbReference>
<proteinExistence type="predicted"/>
<keyword evidence="9" id="KW-0812">Transmembrane</keyword>
<dbReference type="Proteomes" id="UP000236725">
    <property type="component" value="Unassembled WGS sequence"/>
</dbReference>
<dbReference type="Pfam" id="PF00512">
    <property type="entry name" value="HisKA"/>
    <property type="match status" value="1"/>
</dbReference>
<keyword evidence="9" id="KW-0472">Membrane</keyword>
<keyword evidence="3" id="KW-0597">Phosphoprotein</keyword>
<protein>
    <recommendedName>
        <fullName evidence="2">histidine kinase</fullName>
        <ecNumber evidence="2">2.7.13.3</ecNumber>
    </recommendedName>
</protein>
<comment type="caution">
    <text evidence="11">The sequence shown here is derived from an EMBL/GenBank/DDBJ whole genome shotgun (WGS) entry which is preliminary data.</text>
</comment>
<feature type="transmembrane region" description="Helical" evidence="9">
    <location>
        <begin position="7"/>
        <end position="29"/>
    </location>
</feature>
<keyword evidence="8" id="KW-0902">Two-component regulatory system</keyword>
<keyword evidence="7" id="KW-0067">ATP-binding</keyword>
<dbReference type="FunFam" id="1.10.287.130:FF:000001">
    <property type="entry name" value="Two-component sensor histidine kinase"/>
    <property type="match status" value="1"/>
</dbReference>
<dbReference type="Pfam" id="PF02518">
    <property type="entry name" value="HATPase_c"/>
    <property type="match status" value="1"/>
</dbReference>
<dbReference type="SUPFAM" id="SSF55874">
    <property type="entry name" value="ATPase domain of HSP90 chaperone/DNA topoisomerase II/histidine kinase"/>
    <property type="match status" value="1"/>
</dbReference>
<dbReference type="InterPro" id="IPR005467">
    <property type="entry name" value="His_kinase_dom"/>
</dbReference>
<feature type="domain" description="Histidine kinase" evidence="10">
    <location>
        <begin position="195"/>
        <end position="392"/>
    </location>
</feature>